<accession>A0AAN5CLZ6</accession>
<dbReference type="Proteomes" id="UP001328107">
    <property type="component" value="Unassembled WGS sequence"/>
</dbReference>
<feature type="domain" description="Ground-like" evidence="1">
    <location>
        <begin position="14"/>
        <end position="96"/>
    </location>
</feature>
<keyword evidence="3" id="KW-1185">Reference proteome</keyword>
<comment type="caution">
    <text evidence="2">The sequence shown here is derived from an EMBL/GenBank/DDBJ whole genome shotgun (WGS) entry which is preliminary data.</text>
</comment>
<evidence type="ECO:0000259" key="1">
    <source>
        <dbReference type="Pfam" id="PF04155"/>
    </source>
</evidence>
<dbReference type="EMBL" id="BTRK01000004">
    <property type="protein sequence ID" value="GMR46838.1"/>
    <property type="molecule type" value="Genomic_DNA"/>
</dbReference>
<evidence type="ECO:0000313" key="3">
    <source>
        <dbReference type="Proteomes" id="UP001328107"/>
    </source>
</evidence>
<protein>
    <recommendedName>
        <fullName evidence="1">Ground-like domain-containing protein</fullName>
    </recommendedName>
</protein>
<name>A0AAN5CLZ6_9BILA</name>
<dbReference type="InterPro" id="IPR007284">
    <property type="entry name" value="Ground-like_dom"/>
</dbReference>
<gene>
    <name evidence="2" type="ORF">PMAYCL1PPCAC_17033</name>
</gene>
<dbReference type="PANTHER" id="PTHR31967:SF14">
    <property type="entry name" value="GROUND-LIKE DOMAIN-CONTAINING PROTEIN"/>
    <property type="match status" value="1"/>
</dbReference>
<evidence type="ECO:0000313" key="2">
    <source>
        <dbReference type="EMBL" id="GMR46838.1"/>
    </source>
</evidence>
<organism evidence="2 3">
    <name type="scientific">Pristionchus mayeri</name>
    <dbReference type="NCBI Taxonomy" id="1317129"/>
    <lineage>
        <taxon>Eukaryota</taxon>
        <taxon>Metazoa</taxon>
        <taxon>Ecdysozoa</taxon>
        <taxon>Nematoda</taxon>
        <taxon>Chromadorea</taxon>
        <taxon>Rhabditida</taxon>
        <taxon>Rhabditina</taxon>
        <taxon>Diplogasteromorpha</taxon>
        <taxon>Diplogasteroidea</taxon>
        <taxon>Neodiplogasteridae</taxon>
        <taxon>Pristionchus</taxon>
    </lineage>
</organism>
<proteinExistence type="predicted"/>
<sequence>MPLPLPQCFHNPTGYVCCNEELNDLMVDTYTTLELRPKFQACNIQLIASHLQLNAQRHFNTSFETIVAYDDFAQKINFRGDMVCKVELGNRFMLAYATATDAYNHDLAGLRREKRVTNDFEWSSGTADSWHSIHTSFI</sequence>
<reference evidence="3" key="1">
    <citation type="submission" date="2022-10" db="EMBL/GenBank/DDBJ databases">
        <title>Genome assembly of Pristionchus species.</title>
        <authorList>
            <person name="Yoshida K."/>
            <person name="Sommer R.J."/>
        </authorList>
    </citation>
    <scope>NUCLEOTIDE SEQUENCE [LARGE SCALE GENOMIC DNA]</scope>
    <source>
        <strain evidence="3">RS5460</strain>
    </source>
</reference>
<dbReference type="AlphaFoldDB" id="A0AAN5CLZ6"/>
<dbReference type="Pfam" id="PF04155">
    <property type="entry name" value="Ground-like"/>
    <property type="match status" value="1"/>
</dbReference>
<dbReference type="PANTHER" id="PTHR31967">
    <property type="entry name" value="GROUNDHOG (HEDGEHOG-LIKE FAMILY)-RELATED"/>
    <property type="match status" value="1"/>
</dbReference>